<dbReference type="Proteomes" id="UP001230685">
    <property type="component" value="Unassembled WGS sequence"/>
</dbReference>
<dbReference type="RefSeq" id="WP_305171931.1">
    <property type="nucleotide sequence ID" value="NZ_JAUUDS010000001.1"/>
</dbReference>
<proteinExistence type="predicted"/>
<keyword evidence="2" id="KW-1185">Reference proteome</keyword>
<evidence type="ECO:0000313" key="2">
    <source>
        <dbReference type="Proteomes" id="UP001230685"/>
    </source>
</evidence>
<dbReference type="EMBL" id="JAUUDS010000001">
    <property type="protein sequence ID" value="MDP1026375.1"/>
    <property type="molecule type" value="Genomic_DNA"/>
</dbReference>
<protein>
    <submittedName>
        <fullName evidence="1">Uncharacterized protein</fullName>
    </submittedName>
</protein>
<sequence>MMATLPAVHAMDEAPGVVASAERVDAWLATAKPGDRFVYASRCSLPVASKGAARMRALQDSGLVFLHCPRDRENPTIFNYLAIRTARPRPAPQPERATLTARLVEADTALTDALLPVLQRAAHYGRPCPTDRVLAQRAAMTIDQVGEGLAALRQAGLIQITAPGSQSKRRVTIVATGQRTGAMA</sequence>
<evidence type="ECO:0000313" key="1">
    <source>
        <dbReference type="EMBL" id="MDP1026375.1"/>
    </source>
</evidence>
<accession>A0ABT9EHR3</accession>
<reference evidence="1 2" key="1">
    <citation type="submission" date="2023-07" db="EMBL/GenBank/DDBJ databases">
        <authorList>
            <person name="Kim M.K."/>
        </authorList>
    </citation>
    <scope>NUCLEOTIDE SEQUENCE [LARGE SCALE GENOMIC DNA]</scope>
    <source>
        <strain evidence="1 2">KR1UV-12</strain>
    </source>
</reference>
<comment type="caution">
    <text evidence="1">The sequence shown here is derived from an EMBL/GenBank/DDBJ whole genome shotgun (WGS) entry which is preliminary data.</text>
</comment>
<name>A0ABT9EHR3_9SPHN</name>
<organism evidence="1 2">
    <name type="scientific">Sphingomonas aurea</name>
    <dbReference type="NCBI Taxonomy" id="3063994"/>
    <lineage>
        <taxon>Bacteria</taxon>
        <taxon>Pseudomonadati</taxon>
        <taxon>Pseudomonadota</taxon>
        <taxon>Alphaproteobacteria</taxon>
        <taxon>Sphingomonadales</taxon>
        <taxon>Sphingomonadaceae</taxon>
        <taxon>Sphingomonas</taxon>
    </lineage>
</organism>
<gene>
    <name evidence="1" type="ORF">Q5H91_04055</name>
</gene>